<dbReference type="GO" id="GO:0000502">
    <property type="term" value="C:proteasome complex"/>
    <property type="evidence" value="ECO:0007669"/>
    <property type="project" value="UniProtKB-KW"/>
</dbReference>
<sequence>MDVTEQVGAFLRRTVAAAREAIVRDKSGLHSEIEIEVKLGHVLDKHSRQRVVLPILSETVLDDAGNYFCFESNMSRNQHATLNQKLNGTVRPGSRVAYVHLREEDIFYAIRGMGKVRKTVTKSTNETKCIISKRNVANLQVFLPSSRLDYRVSVNVEKHVPSIDPIYQPEFSRTKDRLSYKLAPFQVDLTQVRASNGGGGGRGDEERHEVEVEVTDMQAFLTEMDKEARQEPNAFLDLVNALLNNL</sequence>
<keyword evidence="11" id="KW-1185">Reference proteome</keyword>
<dbReference type="InterPro" id="IPR037009">
    <property type="entry name" value="mRNA_triPase_Cet1_sf"/>
</dbReference>
<evidence type="ECO:0000259" key="9">
    <source>
        <dbReference type="Pfam" id="PF02940"/>
    </source>
</evidence>
<evidence type="ECO:0000256" key="8">
    <source>
        <dbReference type="RuleBase" id="RU367053"/>
    </source>
</evidence>
<dbReference type="EC" id="3.6.1.74" evidence="8"/>
<dbReference type="PANTHER" id="PTHR28118:SF1">
    <property type="entry name" value="POLYNUCLEOTIDE 5'-TRIPHOSPHATASE CTL1-RELATED"/>
    <property type="match status" value="1"/>
</dbReference>
<evidence type="ECO:0000256" key="5">
    <source>
        <dbReference type="ARBA" id="ARBA00022801"/>
    </source>
</evidence>
<dbReference type="InterPro" id="IPR004206">
    <property type="entry name" value="mRNA_triPase_Cet1"/>
</dbReference>
<dbReference type="Pfam" id="PF02940">
    <property type="entry name" value="mRNA_triPase"/>
    <property type="match status" value="1"/>
</dbReference>
<evidence type="ECO:0000313" key="11">
    <source>
        <dbReference type="Proteomes" id="UP001527925"/>
    </source>
</evidence>
<dbReference type="SUPFAM" id="SSF55154">
    <property type="entry name" value="CYTH-like phosphatases"/>
    <property type="match status" value="1"/>
</dbReference>
<feature type="domain" description="mRNA triphosphatase Cet1-like" evidence="9">
    <location>
        <begin position="2"/>
        <end position="214"/>
    </location>
</feature>
<evidence type="ECO:0000256" key="6">
    <source>
        <dbReference type="ARBA" id="ARBA00023242"/>
    </source>
</evidence>
<evidence type="ECO:0000256" key="2">
    <source>
        <dbReference type="ARBA" id="ARBA00004123"/>
    </source>
</evidence>
<keyword evidence="4 8" id="KW-0507">mRNA processing</keyword>
<protein>
    <recommendedName>
        <fullName evidence="8">mRNA-capping enzyme subunit beta</fullName>
        <ecNumber evidence="8">3.6.1.74</ecNumber>
    </recommendedName>
    <alternativeName>
        <fullName evidence="8">mRNA 5'-phosphatase</fullName>
    </alternativeName>
    <alternativeName>
        <fullName evidence="8">mRNA 5'-triphosphate monophosphatase</fullName>
    </alternativeName>
</protein>
<keyword evidence="5 8" id="KW-0378">Hydrolase</keyword>
<proteinExistence type="inferred from homology"/>
<comment type="catalytic activity">
    <reaction evidence="7">
        <text>a 5'-end triphospho-ribonucleoside in mRNA + H2O = a 5'-end diphospho-ribonucleoside in mRNA + phosphate + H(+)</text>
        <dbReference type="Rhea" id="RHEA:67004"/>
        <dbReference type="Rhea" id="RHEA-COMP:17164"/>
        <dbReference type="Rhea" id="RHEA-COMP:17165"/>
        <dbReference type="ChEBI" id="CHEBI:15377"/>
        <dbReference type="ChEBI" id="CHEBI:15378"/>
        <dbReference type="ChEBI" id="CHEBI:43474"/>
        <dbReference type="ChEBI" id="CHEBI:167616"/>
        <dbReference type="ChEBI" id="CHEBI:167618"/>
        <dbReference type="EC" id="3.6.1.74"/>
    </reaction>
    <physiologicalReaction direction="left-to-right" evidence="7">
        <dbReference type="Rhea" id="RHEA:67005"/>
    </physiologicalReaction>
</comment>
<evidence type="ECO:0000256" key="1">
    <source>
        <dbReference type="ARBA" id="ARBA00001946"/>
    </source>
</evidence>
<dbReference type="PANTHER" id="PTHR28118">
    <property type="entry name" value="POLYNUCLEOTIDE 5'-TRIPHOSPHATASE-RELATED"/>
    <property type="match status" value="1"/>
</dbReference>
<evidence type="ECO:0000313" key="10">
    <source>
        <dbReference type="EMBL" id="KAL2912989.1"/>
    </source>
</evidence>
<accession>A0ABR4N0H1</accession>
<evidence type="ECO:0000256" key="7">
    <source>
        <dbReference type="ARBA" id="ARBA00047740"/>
    </source>
</evidence>
<name>A0ABR4N0H1_9FUNG</name>
<evidence type="ECO:0000256" key="3">
    <source>
        <dbReference type="ARBA" id="ARBA00006345"/>
    </source>
</evidence>
<comment type="cofactor">
    <cofactor evidence="1 8">
        <name>Mg(2+)</name>
        <dbReference type="ChEBI" id="CHEBI:18420"/>
    </cofactor>
</comment>
<dbReference type="InterPro" id="IPR033469">
    <property type="entry name" value="CYTH-like_dom_sf"/>
</dbReference>
<dbReference type="InterPro" id="IPR040343">
    <property type="entry name" value="Cet1/Ctl1"/>
</dbReference>
<comment type="function">
    <text evidence="8">First step of mRNA capping. Converts the 5'-triphosphate end of a nascent mRNA chain into a diphosphate end.</text>
</comment>
<evidence type="ECO:0000256" key="4">
    <source>
        <dbReference type="ARBA" id="ARBA00022664"/>
    </source>
</evidence>
<keyword evidence="8" id="KW-0506">mRNA capping</keyword>
<dbReference type="Proteomes" id="UP001527925">
    <property type="component" value="Unassembled WGS sequence"/>
</dbReference>
<dbReference type="GO" id="GO:0016787">
    <property type="term" value="F:hydrolase activity"/>
    <property type="evidence" value="ECO:0007669"/>
    <property type="project" value="UniProtKB-KW"/>
</dbReference>
<keyword evidence="10" id="KW-0647">Proteasome</keyword>
<dbReference type="Gene3D" id="3.20.100.10">
    <property type="entry name" value="mRNA triphosphatase Cet1-like"/>
    <property type="match status" value="1"/>
</dbReference>
<keyword evidence="6 8" id="KW-0539">Nucleus</keyword>
<organism evidence="10 11">
    <name type="scientific">Polyrhizophydium stewartii</name>
    <dbReference type="NCBI Taxonomy" id="2732419"/>
    <lineage>
        <taxon>Eukaryota</taxon>
        <taxon>Fungi</taxon>
        <taxon>Fungi incertae sedis</taxon>
        <taxon>Chytridiomycota</taxon>
        <taxon>Chytridiomycota incertae sedis</taxon>
        <taxon>Chytridiomycetes</taxon>
        <taxon>Rhizophydiales</taxon>
        <taxon>Rhizophydiales incertae sedis</taxon>
        <taxon>Polyrhizophydium</taxon>
    </lineage>
</organism>
<gene>
    <name evidence="10" type="primary">PRE5_1</name>
    <name evidence="10" type="ORF">HK105_207556</name>
</gene>
<comment type="subcellular location">
    <subcellularLocation>
        <location evidence="2 8">Nucleus</location>
    </subcellularLocation>
</comment>
<comment type="caution">
    <text evidence="10">The sequence shown here is derived from an EMBL/GenBank/DDBJ whole genome shotgun (WGS) entry which is preliminary data.</text>
</comment>
<comment type="similarity">
    <text evidence="3 8">Belongs to the fungal TPase family.</text>
</comment>
<comment type="subunit">
    <text evidence="8">Heterodimer. The mRNA-capping enzyme is composed of two separate chains alpha and beta, respectively a mRNA guanylyltransferase and an mRNA 5'-triphosphate monophosphatase.</text>
</comment>
<dbReference type="CDD" id="cd07470">
    <property type="entry name" value="CYTH-like_mRNA_RTPase"/>
    <property type="match status" value="1"/>
</dbReference>
<dbReference type="EMBL" id="JADGIZ020000054">
    <property type="protein sequence ID" value="KAL2912989.1"/>
    <property type="molecule type" value="Genomic_DNA"/>
</dbReference>
<reference evidence="10 11" key="1">
    <citation type="submission" date="2023-09" db="EMBL/GenBank/DDBJ databases">
        <title>Pangenome analysis of Batrachochytrium dendrobatidis and related Chytrids.</title>
        <authorList>
            <person name="Yacoub M.N."/>
            <person name="Stajich J.E."/>
            <person name="James T.Y."/>
        </authorList>
    </citation>
    <scope>NUCLEOTIDE SEQUENCE [LARGE SCALE GENOMIC DNA]</scope>
    <source>
        <strain evidence="10 11">JEL0888</strain>
    </source>
</reference>